<evidence type="ECO:0000259" key="4">
    <source>
        <dbReference type="Pfam" id="PF00692"/>
    </source>
</evidence>
<accession>A0A6C0B497</accession>
<name>A0A6C0B497_9ZZZZ</name>
<dbReference type="GO" id="GO:0046081">
    <property type="term" value="P:dUTP catabolic process"/>
    <property type="evidence" value="ECO:0007669"/>
    <property type="project" value="InterPro"/>
</dbReference>
<keyword evidence="3" id="KW-0546">Nucleotide metabolism</keyword>
<dbReference type="PANTHER" id="PTHR11241">
    <property type="entry name" value="DEOXYURIDINE 5'-TRIPHOSPHATE NUCLEOTIDOHYDROLASE"/>
    <property type="match status" value="1"/>
</dbReference>
<dbReference type="EMBL" id="MN739053">
    <property type="protein sequence ID" value="QHS86348.1"/>
    <property type="molecule type" value="Genomic_DNA"/>
</dbReference>
<dbReference type="SUPFAM" id="SSF51283">
    <property type="entry name" value="dUTPase-like"/>
    <property type="match status" value="1"/>
</dbReference>
<dbReference type="Pfam" id="PF00692">
    <property type="entry name" value="dUTPase"/>
    <property type="match status" value="1"/>
</dbReference>
<organism evidence="5">
    <name type="scientific">viral metagenome</name>
    <dbReference type="NCBI Taxonomy" id="1070528"/>
    <lineage>
        <taxon>unclassified sequences</taxon>
        <taxon>metagenomes</taxon>
        <taxon>organismal metagenomes</taxon>
    </lineage>
</organism>
<feature type="domain" description="dUTPase-like" evidence="4">
    <location>
        <begin position="55"/>
        <end position="190"/>
    </location>
</feature>
<dbReference type="InterPro" id="IPR029054">
    <property type="entry name" value="dUTPase-like"/>
</dbReference>
<dbReference type="AlphaFoldDB" id="A0A6C0B497"/>
<dbReference type="GO" id="GO:0000287">
    <property type="term" value="F:magnesium ion binding"/>
    <property type="evidence" value="ECO:0007669"/>
    <property type="project" value="InterPro"/>
</dbReference>
<evidence type="ECO:0000256" key="1">
    <source>
        <dbReference type="ARBA" id="ARBA00006581"/>
    </source>
</evidence>
<evidence type="ECO:0000256" key="3">
    <source>
        <dbReference type="ARBA" id="ARBA00023080"/>
    </source>
</evidence>
<dbReference type="InterPro" id="IPR008181">
    <property type="entry name" value="dUTPase"/>
</dbReference>
<comment type="similarity">
    <text evidence="1">Belongs to the dUTPase family.</text>
</comment>
<dbReference type="EC" id="3.6.1.23" evidence="2"/>
<dbReference type="GO" id="GO:0006226">
    <property type="term" value="P:dUMP biosynthetic process"/>
    <property type="evidence" value="ECO:0007669"/>
    <property type="project" value="InterPro"/>
</dbReference>
<protein>
    <recommendedName>
        <fullName evidence="2">dUTP diphosphatase</fullName>
        <ecNumber evidence="2">3.6.1.23</ecNumber>
    </recommendedName>
</protein>
<dbReference type="Gene3D" id="2.70.40.10">
    <property type="match status" value="1"/>
</dbReference>
<evidence type="ECO:0000313" key="5">
    <source>
        <dbReference type="EMBL" id="QHS86348.1"/>
    </source>
</evidence>
<proteinExistence type="inferred from homology"/>
<dbReference type="PANTHER" id="PTHR11241:SF0">
    <property type="entry name" value="DEOXYURIDINE 5'-TRIPHOSPHATE NUCLEOTIDOHYDROLASE"/>
    <property type="match status" value="1"/>
</dbReference>
<dbReference type="GO" id="GO:0004170">
    <property type="term" value="F:dUTP diphosphatase activity"/>
    <property type="evidence" value="ECO:0007669"/>
    <property type="project" value="UniProtKB-EC"/>
</dbReference>
<sequence length="191" mass="21599">MTSFDYESFLNNMNVNNGNKKQFAVLKLFVNPDNNELRELYENHVNKHNNEVIKSSHPNSGFDLFIADDVTFNQELDSKFVDLEIHCEMINSEGISSGFYLFPRSSISKTPLMLANHTGVIDSGYRGRMIGAFRWLNSQESHESSYTVEKRTRLLQICHPSLCPVIVKIVNDINDLSNSERGSGGFGSTGR</sequence>
<dbReference type="InterPro" id="IPR036157">
    <property type="entry name" value="dUTPase-like_sf"/>
</dbReference>
<reference evidence="5" key="1">
    <citation type="journal article" date="2020" name="Nature">
        <title>Giant virus diversity and host interactions through global metagenomics.</title>
        <authorList>
            <person name="Schulz F."/>
            <person name="Roux S."/>
            <person name="Paez-Espino D."/>
            <person name="Jungbluth S."/>
            <person name="Walsh D.A."/>
            <person name="Denef V.J."/>
            <person name="McMahon K.D."/>
            <person name="Konstantinidis K.T."/>
            <person name="Eloe-Fadrosh E.A."/>
            <person name="Kyrpides N.C."/>
            <person name="Woyke T."/>
        </authorList>
    </citation>
    <scope>NUCLEOTIDE SEQUENCE</scope>
    <source>
        <strain evidence="5">GVMAG-M-3300009187-29</strain>
    </source>
</reference>
<evidence type="ECO:0000256" key="2">
    <source>
        <dbReference type="ARBA" id="ARBA00012379"/>
    </source>
</evidence>